<sequence>MDHTSAELTLPDVRAHIDAIDQKIVSLIAERQRWVVAAGRLKSTESDVRAPDRAQRVIARVRDLAEGVGAAPDVVEGAYRALIAGLIEFELDDHRRRTGSLRDTE</sequence>
<name>A0ABS1SR42_9MICO</name>
<gene>
    <name evidence="3" type="ORF">D3226_11830</name>
</gene>
<dbReference type="Pfam" id="PF01817">
    <property type="entry name" value="CM_2"/>
    <property type="match status" value="1"/>
</dbReference>
<dbReference type="EMBL" id="QYAD01000004">
    <property type="protein sequence ID" value="MBL3690633.1"/>
    <property type="molecule type" value="Genomic_DNA"/>
</dbReference>
<dbReference type="PANTHER" id="PTHR38041:SF1">
    <property type="entry name" value="CHORISMATE MUTASE"/>
    <property type="match status" value="1"/>
</dbReference>
<dbReference type="Proteomes" id="UP001646141">
    <property type="component" value="Unassembled WGS sequence"/>
</dbReference>
<comment type="caution">
    <text evidence="3">The sequence shown here is derived from an EMBL/GenBank/DDBJ whole genome shotgun (WGS) entry which is preliminary data.</text>
</comment>
<dbReference type="RefSeq" id="WP_202382801.1">
    <property type="nucleotide sequence ID" value="NZ_BAAAMA010000010.1"/>
</dbReference>
<dbReference type="InterPro" id="IPR002701">
    <property type="entry name" value="CM_II_prokaryot"/>
</dbReference>
<keyword evidence="1" id="KW-0413">Isomerase</keyword>
<organism evidence="3 4">
    <name type="scientific">Leucobacter chromiireducens subsp. chromiireducens</name>
    <dbReference type="NCBI Taxonomy" id="660067"/>
    <lineage>
        <taxon>Bacteria</taxon>
        <taxon>Bacillati</taxon>
        <taxon>Actinomycetota</taxon>
        <taxon>Actinomycetes</taxon>
        <taxon>Micrococcales</taxon>
        <taxon>Microbacteriaceae</taxon>
        <taxon>Leucobacter</taxon>
    </lineage>
</organism>
<evidence type="ECO:0000259" key="2">
    <source>
        <dbReference type="PROSITE" id="PS51168"/>
    </source>
</evidence>
<dbReference type="Gene3D" id="1.20.59.10">
    <property type="entry name" value="Chorismate mutase"/>
    <property type="match status" value="1"/>
</dbReference>
<dbReference type="InterPro" id="IPR051331">
    <property type="entry name" value="Chorismate_mutase-related"/>
</dbReference>
<reference evidence="3 4" key="1">
    <citation type="submission" date="2018-09" db="EMBL/GenBank/DDBJ databases">
        <title>Comparative genomics of Leucobacter spp.</title>
        <authorList>
            <person name="Reis A.C."/>
            <person name="Kolvenbach B.A."/>
            <person name="Corvini P.F.X."/>
            <person name="Nunes O.C."/>
        </authorList>
    </citation>
    <scope>NUCLEOTIDE SEQUENCE [LARGE SCALE GENOMIC DNA]</scope>
    <source>
        <strain evidence="3 4">L-1</strain>
    </source>
</reference>
<dbReference type="SMART" id="SM00830">
    <property type="entry name" value="CM_2"/>
    <property type="match status" value="1"/>
</dbReference>
<keyword evidence="4" id="KW-1185">Reference proteome</keyword>
<dbReference type="InterPro" id="IPR036979">
    <property type="entry name" value="CM_dom_sf"/>
</dbReference>
<feature type="domain" description="Chorismate mutase" evidence="2">
    <location>
        <begin position="4"/>
        <end position="94"/>
    </location>
</feature>
<dbReference type="SUPFAM" id="SSF48600">
    <property type="entry name" value="Chorismate mutase II"/>
    <property type="match status" value="1"/>
</dbReference>
<evidence type="ECO:0000313" key="3">
    <source>
        <dbReference type="EMBL" id="MBL3690633.1"/>
    </source>
</evidence>
<dbReference type="InterPro" id="IPR036263">
    <property type="entry name" value="Chorismate_II_sf"/>
</dbReference>
<dbReference type="PANTHER" id="PTHR38041">
    <property type="entry name" value="CHORISMATE MUTASE"/>
    <property type="match status" value="1"/>
</dbReference>
<accession>A0ABS1SR42</accession>
<protein>
    <submittedName>
        <fullName evidence="3">Chorismate mutase</fullName>
    </submittedName>
</protein>
<dbReference type="PROSITE" id="PS51168">
    <property type="entry name" value="CHORISMATE_MUT_2"/>
    <property type="match status" value="1"/>
</dbReference>
<evidence type="ECO:0000313" key="4">
    <source>
        <dbReference type="Proteomes" id="UP001646141"/>
    </source>
</evidence>
<proteinExistence type="predicted"/>
<evidence type="ECO:0000256" key="1">
    <source>
        <dbReference type="ARBA" id="ARBA00023235"/>
    </source>
</evidence>